<dbReference type="AlphaFoldDB" id="A0A562N4I2"/>
<sequence length="86" mass="9719">MILAIESATKNWAIVIVVTASHNKFVPYLTMIHQGVYLGNHEIRRDVELTADFDRTAPHFVQTTSATFNNTHKHADQGTSKPPNFR</sequence>
<organism evidence="2 3">
    <name type="scientific">Mesorhizobium tianshanense</name>
    <dbReference type="NCBI Taxonomy" id="39844"/>
    <lineage>
        <taxon>Bacteria</taxon>
        <taxon>Pseudomonadati</taxon>
        <taxon>Pseudomonadota</taxon>
        <taxon>Alphaproteobacteria</taxon>
        <taxon>Hyphomicrobiales</taxon>
        <taxon>Phyllobacteriaceae</taxon>
        <taxon>Mesorhizobium</taxon>
    </lineage>
</organism>
<dbReference type="Proteomes" id="UP000317122">
    <property type="component" value="Unassembled WGS sequence"/>
</dbReference>
<reference evidence="2 3" key="1">
    <citation type="journal article" date="2015" name="Stand. Genomic Sci.">
        <title>Genomic Encyclopedia of Bacterial and Archaeal Type Strains, Phase III: the genomes of soil and plant-associated and newly described type strains.</title>
        <authorList>
            <person name="Whitman W.B."/>
            <person name="Woyke T."/>
            <person name="Klenk H.P."/>
            <person name="Zhou Y."/>
            <person name="Lilburn T.G."/>
            <person name="Beck B.J."/>
            <person name="De Vos P."/>
            <person name="Vandamme P."/>
            <person name="Eisen J.A."/>
            <person name="Garrity G."/>
            <person name="Hugenholtz P."/>
            <person name="Kyrpides N.C."/>
        </authorList>
    </citation>
    <scope>NUCLEOTIDE SEQUENCE [LARGE SCALE GENOMIC DNA]</scope>
    <source>
        <strain evidence="2 3">CGMCC 1.2546</strain>
    </source>
</reference>
<accession>A0A562N4I2</accession>
<feature type="compositionally biased region" description="Polar residues" evidence="1">
    <location>
        <begin position="77"/>
        <end position="86"/>
    </location>
</feature>
<evidence type="ECO:0000313" key="2">
    <source>
        <dbReference type="EMBL" id="TWI27000.1"/>
    </source>
</evidence>
<proteinExistence type="predicted"/>
<feature type="region of interest" description="Disordered" evidence="1">
    <location>
        <begin position="65"/>
        <end position="86"/>
    </location>
</feature>
<gene>
    <name evidence="2" type="ORF">IQ26_05696</name>
</gene>
<dbReference type="EMBL" id="VLKT01000044">
    <property type="protein sequence ID" value="TWI27000.1"/>
    <property type="molecule type" value="Genomic_DNA"/>
</dbReference>
<comment type="caution">
    <text evidence="2">The sequence shown here is derived from an EMBL/GenBank/DDBJ whole genome shotgun (WGS) entry which is preliminary data.</text>
</comment>
<name>A0A562N4I2_9HYPH</name>
<protein>
    <submittedName>
        <fullName evidence="2">Uncharacterized protein</fullName>
    </submittedName>
</protein>
<evidence type="ECO:0000313" key="3">
    <source>
        <dbReference type="Proteomes" id="UP000317122"/>
    </source>
</evidence>
<keyword evidence="3" id="KW-1185">Reference proteome</keyword>
<evidence type="ECO:0000256" key="1">
    <source>
        <dbReference type="SAM" id="MobiDB-lite"/>
    </source>
</evidence>